<name>A0AAD1R345_PELCU</name>
<feature type="region of interest" description="Disordered" evidence="2">
    <location>
        <begin position="1"/>
        <end position="56"/>
    </location>
</feature>
<feature type="region of interest" description="Disordered" evidence="2">
    <location>
        <begin position="590"/>
        <end position="647"/>
    </location>
</feature>
<dbReference type="Proteomes" id="UP001295444">
    <property type="component" value="Chromosome 01"/>
</dbReference>
<dbReference type="GO" id="GO:0003723">
    <property type="term" value="F:RNA binding"/>
    <property type="evidence" value="ECO:0007669"/>
    <property type="project" value="UniProtKB-UniRule"/>
</dbReference>
<proteinExistence type="predicted"/>
<feature type="domain" description="Tudor" evidence="3">
    <location>
        <begin position="808"/>
        <end position="867"/>
    </location>
</feature>
<keyword evidence="1" id="KW-0694">RNA-binding</keyword>
<dbReference type="SUPFAM" id="SSF54791">
    <property type="entry name" value="Eukaryotic type KH-domain (KH-domain type I)"/>
    <property type="match status" value="1"/>
</dbReference>
<dbReference type="Gene3D" id="2.40.50.90">
    <property type="match status" value="1"/>
</dbReference>
<reference evidence="4" key="1">
    <citation type="submission" date="2022-03" db="EMBL/GenBank/DDBJ databases">
        <authorList>
            <person name="Alioto T."/>
            <person name="Alioto T."/>
            <person name="Gomez Garrido J."/>
        </authorList>
    </citation>
    <scope>NUCLEOTIDE SEQUENCE</scope>
</reference>
<dbReference type="Gene3D" id="3.30.1370.10">
    <property type="entry name" value="K Homology domain, type 1"/>
    <property type="match status" value="1"/>
</dbReference>
<gene>
    <name evidence="4" type="ORF">PECUL_23A054215</name>
</gene>
<dbReference type="AlphaFoldDB" id="A0AAD1R345"/>
<dbReference type="InterPro" id="IPR036612">
    <property type="entry name" value="KH_dom_type_1_sf"/>
</dbReference>
<dbReference type="InterPro" id="IPR047367">
    <property type="entry name" value="Tudor_AKAP1"/>
</dbReference>
<evidence type="ECO:0000259" key="3">
    <source>
        <dbReference type="PROSITE" id="PS50304"/>
    </source>
</evidence>
<sequence length="950" mass="104748">MSPYTLSPSSPTAAQEPPSPHSLFSSRRAPTLPNSCPQQHRSPPLAPLQQRSQQHRTVERSIEISLTFLKMSSFSLSKILPIIVPAAVAIGCWWYYSRKKKLNQSKPEPVACPADSAHIDAFVPTEVVKNARTLPLQEGIESRQRSLCSDLSSKHNTAILISDLKGPSKDILQNESKVQNGEICPLRQTTNCEDVPAPLATQLFKPQGETLTESCLESEDLFLNGLCAGYCVSHTTQTCLTENTKLPTDQLSKTDDRQAELDTDCIQETLTKTPRHMDTFVLECSTEKLSQAEGVQKPVLLQVSLIESSLMENQNSPLVLKDSWIKESSCAVDHNTQHSTVCVLRAEMDTEASLGAEDIEKGTNSDRLKMASCPDLEIFHGCSDDASTKNIFGNYEAKMVEELAINIISKVIVAAKQELLASAVRDLSDGDYLETDESASEKSMPLVLEQNGATSHEEGDSFSTRDSACESTQTEQNQEDDLTNVDNDQACLEESNADLMQRDSECAEEREPIFSPVHLSTDSFDEAHVAIDDSSMSACTSEDGVGTEDPMQSTVLSSLGIGSYDSLSTSGIELSRDQISVRKKKVKKDKTARKHFLIPNGHSQSSSLDLKGEGASTSETEIDHSGGSDMNGVDSADGASTLGTSEQLLRSTPKNVPLVVWEFEVPKHLVGRLIGKQGRFVTYLKETSGAKIYITTLPFTQEFQLCHIEGSQEAVDIALDLISKKFRDLDLTNFYQPPLLQRQGSLPTTSWLVLPEGVTIEVVVSSIASATHLFIQQHTHPTYHALSTLDQQMYYCYMEPGIPTLPTPVEVGTICAAPNENNEWWRAQVVSYFPNTEEVFIRYVDYGGYKRVKIKTLRQIRSDFVTLPFQGTEVLLDNVAPIHGDNTFTTEAIEAIGEMLNGVPLYAQVTNYDLATKIQMIQLWAMVGGEAVSINSLIVERGYARWQDTY</sequence>
<protein>
    <submittedName>
        <fullName evidence="4">A-kinase anchor 1, mitochondrial</fullName>
    </submittedName>
</protein>
<organism evidence="4 5">
    <name type="scientific">Pelobates cultripes</name>
    <name type="common">Western spadefoot toad</name>
    <dbReference type="NCBI Taxonomy" id="61616"/>
    <lineage>
        <taxon>Eukaryota</taxon>
        <taxon>Metazoa</taxon>
        <taxon>Chordata</taxon>
        <taxon>Craniata</taxon>
        <taxon>Vertebrata</taxon>
        <taxon>Euteleostomi</taxon>
        <taxon>Amphibia</taxon>
        <taxon>Batrachia</taxon>
        <taxon>Anura</taxon>
        <taxon>Pelobatoidea</taxon>
        <taxon>Pelobatidae</taxon>
        <taxon>Pelobates</taxon>
    </lineage>
</organism>
<dbReference type="PANTHER" id="PTHR22948">
    <property type="entry name" value="TUDOR DOMAIN CONTAINING PROTEIN"/>
    <property type="match status" value="1"/>
</dbReference>
<keyword evidence="5" id="KW-1185">Reference proteome</keyword>
<dbReference type="InterPro" id="IPR002999">
    <property type="entry name" value="Tudor"/>
</dbReference>
<dbReference type="CDD" id="cd20407">
    <property type="entry name" value="Tudor_AKAP1"/>
    <property type="match status" value="1"/>
</dbReference>
<dbReference type="SMART" id="SM00322">
    <property type="entry name" value="KH"/>
    <property type="match status" value="1"/>
</dbReference>
<evidence type="ECO:0000256" key="1">
    <source>
        <dbReference type="PROSITE-ProRule" id="PRU00117"/>
    </source>
</evidence>
<accession>A0AAD1R345</accession>
<dbReference type="SMART" id="SM00333">
    <property type="entry name" value="TUDOR"/>
    <property type="match status" value="1"/>
</dbReference>
<dbReference type="PANTHER" id="PTHR22948:SF65">
    <property type="entry name" value="A-KINASE ANCHORING PROTEIN 1"/>
    <property type="match status" value="1"/>
</dbReference>
<feature type="region of interest" description="Disordered" evidence="2">
    <location>
        <begin position="452"/>
        <end position="485"/>
    </location>
</feature>
<evidence type="ECO:0000313" key="4">
    <source>
        <dbReference type="EMBL" id="CAH2222977.1"/>
    </source>
</evidence>
<dbReference type="Pfam" id="PF00013">
    <property type="entry name" value="KH_1"/>
    <property type="match status" value="1"/>
</dbReference>
<dbReference type="CDD" id="cd22395">
    <property type="entry name" value="KH-I_AKAP1"/>
    <property type="match status" value="1"/>
</dbReference>
<dbReference type="SUPFAM" id="SSF63748">
    <property type="entry name" value="Tudor/PWWP/MBT"/>
    <property type="match status" value="1"/>
</dbReference>
<dbReference type="InterPro" id="IPR004088">
    <property type="entry name" value="KH_dom_type_1"/>
</dbReference>
<dbReference type="InterPro" id="IPR035437">
    <property type="entry name" value="SNase_OB-fold_sf"/>
</dbReference>
<dbReference type="Gene3D" id="2.30.30.140">
    <property type="match status" value="1"/>
</dbReference>
<dbReference type="PROSITE" id="PS50304">
    <property type="entry name" value="TUDOR"/>
    <property type="match status" value="1"/>
</dbReference>
<feature type="compositionally biased region" description="Polar residues" evidence="2">
    <location>
        <begin position="461"/>
        <end position="476"/>
    </location>
</feature>
<dbReference type="PROSITE" id="PS50084">
    <property type="entry name" value="KH_TYPE_1"/>
    <property type="match status" value="1"/>
</dbReference>
<dbReference type="InterPro" id="IPR050621">
    <property type="entry name" value="Tudor_domain_containing"/>
</dbReference>
<dbReference type="InterPro" id="IPR004087">
    <property type="entry name" value="KH_dom"/>
</dbReference>
<feature type="compositionally biased region" description="Polar residues" evidence="2">
    <location>
        <begin position="32"/>
        <end position="41"/>
    </location>
</feature>
<dbReference type="InterPro" id="IPR047368">
    <property type="entry name" value="KH-I_AKAP1"/>
</dbReference>
<evidence type="ECO:0000256" key="2">
    <source>
        <dbReference type="SAM" id="MobiDB-lite"/>
    </source>
</evidence>
<dbReference type="EMBL" id="OW240912">
    <property type="protein sequence ID" value="CAH2222977.1"/>
    <property type="molecule type" value="Genomic_DNA"/>
</dbReference>
<evidence type="ECO:0000313" key="5">
    <source>
        <dbReference type="Proteomes" id="UP001295444"/>
    </source>
</evidence>
<dbReference type="GO" id="GO:0016020">
    <property type="term" value="C:membrane"/>
    <property type="evidence" value="ECO:0007669"/>
    <property type="project" value="TreeGrafter"/>
</dbReference>
<feature type="compositionally biased region" description="Polar residues" evidence="2">
    <location>
        <begin position="1"/>
        <end position="13"/>
    </location>
</feature>
<dbReference type="GO" id="GO:0005739">
    <property type="term" value="C:mitochondrion"/>
    <property type="evidence" value="ECO:0007669"/>
    <property type="project" value="UniProtKB-ARBA"/>
</dbReference>
<dbReference type="Pfam" id="PF00567">
    <property type="entry name" value="TUDOR"/>
    <property type="match status" value="1"/>
</dbReference>
<dbReference type="GO" id="GO:0034237">
    <property type="term" value="F:protein kinase A regulatory subunit binding"/>
    <property type="evidence" value="ECO:0007669"/>
    <property type="project" value="TreeGrafter"/>
</dbReference>